<dbReference type="EMBL" id="GDID01004771">
    <property type="protein sequence ID" value="JAP91835.1"/>
    <property type="molecule type" value="Transcribed_RNA"/>
</dbReference>
<feature type="transmembrane region" description="Helical" evidence="1">
    <location>
        <begin position="52"/>
        <end position="76"/>
    </location>
</feature>
<organism evidence="3">
    <name type="scientific">Trepomonas sp. PC1</name>
    <dbReference type="NCBI Taxonomy" id="1076344"/>
    <lineage>
        <taxon>Eukaryota</taxon>
        <taxon>Metamonada</taxon>
        <taxon>Diplomonadida</taxon>
        <taxon>Hexamitidae</taxon>
        <taxon>Hexamitinae</taxon>
        <taxon>Trepomonas</taxon>
    </lineage>
</organism>
<dbReference type="Pfam" id="PF00069">
    <property type="entry name" value="Pkinase"/>
    <property type="match status" value="1"/>
</dbReference>
<dbReference type="SUPFAM" id="SSF56112">
    <property type="entry name" value="Protein kinase-like (PK-like)"/>
    <property type="match status" value="1"/>
</dbReference>
<reference evidence="3" key="1">
    <citation type="submission" date="2015-07" db="EMBL/GenBank/DDBJ databases">
        <title>Adaptation to a free-living lifestyle via gene acquisitions in the diplomonad Trepomonas sp. PC1.</title>
        <authorList>
            <person name="Xu F."/>
            <person name="Jerlstrom-Hultqvist J."/>
            <person name="Kolisko M."/>
            <person name="Simpson A.G.B."/>
            <person name="Roger A.J."/>
            <person name="Svard S.G."/>
            <person name="Andersson J.O."/>
        </authorList>
    </citation>
    <scope>NUCLEOTIDE SEQUENCE</scope>
    <source>
        <strain evidence="3">PC1</strain>
    </source>
</reference>
<evidence type="ECO:0000256" key="1">
    <source>
        <dbReference type="SAM" id="Phobius"/>
    </source>
</evidence>
<dbReference type="GO" id="GO:0005524">
    <property type="term" value="F:ATP binding"/>
    <property type="evidence" value="ECO:0007669"/>
    <property type="project" value="InterPro"/>
</dbReference>
<dbReference type="PROSITE" id="PS50011">
    <property type="entry name" value="PROTEIN_KINASE_DOM"/>
    <property type="match status" value="1"/>
</dbReference>
<name>A0A146K7N8_9EUKA</name>
<dbReference type="AlphaFoldDB" id="A0A146K7N8"/>
<gene>
    <name evidence="3" type="ORF">TPC1_16422</name>
</gene>
<dbReference type="GO" id="GO:0004672">
    <property type="term" value="F:protein kinase activity"/>
    <property type="evidence" value="ECO:0007669"/>
    <property type="project" value="InterPro"/>
</dbReference>
<keyword evidence="1" id="KW-0812">Transmembrane</keyword>
<sequence length="78" mass="8625">LKPANILKTTNRFILADFGMTQPESQGKQFKQIISPAFMSPDGAGLTKANDVWAYGVIFFMNLMGFHPAALVCMYAHD</sequence>
<proteinExistence type="predicted"/>
<evidence type="ECO:0000313" key="3">
    <source>
        <dbReference type="EMBL" id="JAP91835.1"/>
    </source>
</evidence>
<dbReference type="InterPro" id="IPR011009">
    <property type="entry name" value="Kinase-like_dom_sf"/>
</dbReference>
<dbReference type="InterPro" id="IPR000719">
    <property type="entry name" value="Prot_kinase_dom"/>
</dbReference>
<keyword evidence="1" id="KW-1133">Transmembrane helix</keyword>
<feature type="non-terminal residue" evidence="3">
    <location>
        <position position="78"/>
    </location>
</feature>
<keyword evidence="1" id="KW-0472">Membrane</keyword>
<accession>A0A146K7N8</accession>
<feature type="domain" description="Protein kinase" evidence="2">
    <location>
        <begin position="1"/>
        <end position="78"/>
    </location>
</feature>
<keyword evidence="3" id="KW-0418">Kinase</keyword>
<dbReference type="Gene3D" id="1.10.510.10">
    <property type="entry name" value="Transferase(Phosphotransferase) domain 1"/>
    <property type="match status" value="1"/>
</dbReference>
<keyword evidence="3" id="KW-0808">Transferase</keyword>
<protein>
    <submittedName>
        <fullName evidence="3">Kinase, CAMKK</fullName>
    </submittedName>
</protein>
<evidence type="ECO:0000259" key="2">
    <source>
        <dbReference type="PROSITE" id="PS50011"/>
    </source>
</evidence>
<feature type="non-terminal residue" evidence="3">
    <location>
        <position position="1"/>
    </location>
</feature>